<dbReference type="Proteomes" id="UP000466694">
    <property type="component" value="Unassembled WGS sequence"/>
</dbReference>
<dbReference type="RefSeq" id="WP_080577385.1">
    <property type="nucleotide sequence ID" value="NZ_BJNI01000016.1"/>
</dbReference>
<evidence type="ECO:0000313" key="3">
    <source>
        <dbReference type="Proteomes" id="UP000466694"/>
    </source>
</evidence>
<dbReference type="InterPro" id="IPR025983">
    <property type="entry name" value="Cys_rich_CPCC"/>
</dbReference>
<organism evidence="2 3">
    <name type="scientific">Rhizobium fredii</name>
    <name type="common">Sinorhizobium fredii</name>
    <dbReference type="NCBI Taxonomy" id="380"/>
    <lineage>
        <taxon>Bacteria</taxon>
        <taxon>Pseudomonadati</taxon>
        <taxon>Pseudomonadota</taxon>
        <taxon>Alphaproteobacteria</taxon>
        <taxon>Hyphomicrobiales</taxon>
        <taxon>Rhizobiaceae</taxon>
        <taxon>Sinorhizobium/Ensifer group</taxon>
        <taxon>Sinorhizobium</taxon>
    </lineage>
</organism>
<proteinExistence type="predicted"/>
<accession>A0A844ABQ3</accession>
<dbReference type="EMBL" id="WISZ01000150">
    <property type="protein sequence ID" value="MQX10403.1"/>
    <property type="molecule type" value="Genomic_DNA"/>
</dbReference>
<dbReference type="AlphaFoldDB" id="A0A844ABQ3"/>
<dbReference type="Pfam" id="PF14206">
    <property type="entry name" value="Cys_rich_CPCC"/>
    <property type="match status" value="1"/>
</dbReference>
<feature type="domain" description="Cysteine-rich CPCC" evidence="1">
    <location>
        <begin position="27"/>
        <end position="90"/>
    </location>
</feature>
<comment type="caution">
    <text evidence="2">The sequence shown here is derived from an EMBL/GenBank/DDBJ whole genome shotgun (WGS) entry which is preliminary data.</text>
</comment>
<evidence type="ECO:0000259" key="1">
    <source>
        <dbReference type="Pfam" id="PF14206"/>
    </source>
</evidence>
<reference evidence="2 3" key="1">
    <citation type="journal article" date="2013" name="Genome Biol.">
        <title>Comparative genomics of the core and accessory genomes of 48 Sinorhizobium strains comprising five genospecies.</title>
        <authorList>
            <person name="Sugawara M."/>
            <person name="Epstein B."/>
            <person name="Badgley B.D."/>
            <person name="Unno T."/>
            <person name="Xu L."/>
            <person name="Reese J."/>
            <person name="Gyaneshwar P."/>
            <person name="Denny R."/>
            <person name="Mudge J."/>
            <person name="Bharti A.K."/>
            <person name="Farmer A.D."/>
            <person name="May G.D."/>
            <person name="Woodward J.E."/>
            <person name="Medigue C."/>
            <person name="Vallenet D."/>
            <person name="Lajus A."/>
            <person name="Rouy Z."/>
            <person name="Martinez-Vaz B."/>
            <person name="Tiffin P."/>
            <person name="Young N.D."/>
            <person name="Sadowsky M.J."/>
        </authorList>
    </citation>
    <scope>NUCLEOTIDE SEQUENCE [LARGE SCALE GENOMIC DNA]</scope>
    <source>
        <strain evidence="2 3">USDA205</strain>
    </source>
</reference>
<gene>
    <name evidence="2" type="ORF">GHK48_19565</name>
</gene>
<name>A0A844ABQ3_RHIFR</name>
<evidence type="ECO:0000313" key="2">
    <source>
        <dbReference type="EMBL" id="MQX10403.1"/>
    </source>
</evidence>
<sequence>MTGKGVQYFNLAASAASRRVEKDGYFACPCCDSYSLTEAGEWEICNVCGWEDDPAQEAVSDLAGGANKVSLLLARENYRLSGCSDPQKLNQRPKLP</sequence>
<protein>
    <recommendedName>
        <fullName evidence="1">Cysteine-rich CPCC domain-containing protein</fullName>
    </recommendedName>
</protein>